<evidence type="ECO:0000313" key="2">
    <source>
        <dbReference type="Proteomes" id="UP001321760"/>
    </source>
</evidence>
<keyword evidence="2" id="KW-1185">Reference proteome</keyword>
<evidence type="ECO:0000313" key="1">
    <source>
        <dbReference type="EMBL" id="KAK4444735.1"/>
    </source>
</evidence>
<protein>
    <recommendedName>
        <fullName evidence="3">C2H2-type domain-containing protein</fullName>
    </recommendedName>
</protein>
<evidence type="ECO:0008006" key="3">
    <source>
        <dbReference type="Google" id="ProtNLM"/>
    </source>
</evidence>
<sequence>MQDAPNEYVGCDASTASLVNASGLDSINPVYPIPLQWYPSAFDFADAPALTELDGNPFMQSLTFGEELTTDSNPLPVPFTLQVHDTDTNSVVPACLCGNTFSRKDALNRHIQTASRRSSQAFLGSDTSDLYPCTLCDKHRGTNAFKRRDHLRQHLGVKGLHKMNKAAVDKYIAERH</sequence>
<proteinExistence type="predicted"/>
<reference evidence="1" key="2">
    <citation type="submission" date="2023-05" db="EMBL/GenBank/DDBJ databases">
        <authorList>
            <consortium name="Lawrence Berkeley National Laboratory"/>
            <person name="Steindorff A."/>
            <person name="Hensen N."/>
            <person name="Bonometti L."/>
            <person name="Westerberg I."/>
            <person name="Brannstrom I.O."/>
            <person name="Guillou S."/>
            <person name="Cros-Aarteil S."/>
            <person name="Calhoun S."/>
            <person name="Haridas S."/>
            <person name="Kuo A."/>
            <person name="Mondo S."/>
            <person name="Pangilinan J."/>
            <person name="Riley R."/>
            <person name="Labutti K."/>
            <person name="Andreopoulos B."/>
            <person name="Lipzen A."/>
            <person name="Chen C."/>
            <person name="Yanf M."/>
            <person name="Daum C."/>
            <person name="Ng V."/>
            <person name="Clum A."/>
            <person name="Ohm R."/>
            <person name="Martin F."/>
            <person name="Silar P."/>
            <person name="Natvig D."/>
            <person name="Lalanne C."/>
            <person name="Gautier V."/>
            <person name="Ament-Velasquez S.L."/>
            <person name="Kruys A."/>
            <person name="Hutchinson M.I."/>
            <person name="Powell A.J."/>
            <person name="Barry K."/>
            <person name="Miller A.N."/>
            <person name="Grigoriev I.V."/>
            <person name="Debuchy R."/>
            <person name="Gladieux P."/>
            <person name="Thoren M.H."/>
            <person name="Johannesson H."/>
        </authorList>
    </citation>
    <scope>NUCLEOTIDE SEQUENCE</scope>
    <source>
        <strain evidence="1">PSN243</strain>
    </source>
</reference>
<dbReference type="Gene3D" id="3.30.160.60">
    <property type="entry name" value="Classic Zinc Finger"/>
    <property type="match status" value="1"/>
</dbReference>
<dbReference type="Proteomes" id="UP001321760">
    <property type="component" value="Unassembled WGS sequence"/>
</dbReference>
<organism evidence="1 2">
    <name type="scientific">Podospora aff. communis PSN243</name>
    <dbReference type="NCBI Taxonomy" id="3040156"/>
    <lineage>
        <taxon>Eukaryota</taxon>
        <taxon>Fungi</taxon>
        <taxon>Dikarya</taxon>
        <taxon>Ascomycota</taxon>
        <taxon>Pezizomycotina</taxon>
        <taxon>Sordariomycetes</taxon>
        <taxon>Sordariomycetidae</taxon>
        <taxon>Sordariales</taxon>
        <taxon>Podosporaceae</taxon>
        <taxon>Podospora</taxon>
    </lineage>
</organism>
<dbReference type="AlphaFoldDB" id="A0AAV9G9R5"/>
<gene>
    <name evidence="1" type="ORF">QBC34DRAFT_180018</name>
</gene>
<name>A0AAV9G9R5_9PEZI</name>
<dbReference type="EMBL" id="MU865973">
    <property type="protein sequence ID" value="KAK4444735.1"/>
    <property type="molecule type" value="Genomic_DNA"/>
</dbReference>
<accession>A0AAV9G9R5</accession>
<reference evidence="1" key="1">
    <citation type="journal article" date="2023" name="Mol. Phylogenet. Evol.">
        <title>Genome-scale phylogeny and comparative genomics of the fungal order Sordariales.</title>
        <authorList>
            <person name="Hensen N."/>
            <person name="Bonometti L."/>
            <person name="Westerberg I."/>
            <person name="Brannstrom I.O."/>
            <person name="Guillou S."/>
            <person name="Cros-Aarteil S."/>
            <person name="Calhoun S."/>
            <person name="Haridas S."/>
            <person name="Kuo A."/>
            <person name="Mondo S."/>
            <person name="Pangilinan J."/>
            <person name="Riley R."/>
            <person name="LaButti K."/>
            <person name="Andreopoulos B."/>
            <person name="Lipzen A."/>
            <person name="Chen C."/>
            <person name="Yan M."/>
            <person name="Daum C."/>
            <person name="Ng V."/>
            <person name="Clum A."/>
            <person name="Steindorff A."/>
            <person name="Ohm R.A."/>
            <person name="Martin F."/>
            <person name="Silar P."/>
            <person name="Natvig D.O."/>
            <person name="Lalanne C."/>
            <person name="Gautier V."/>
            <person name="Ament-Velasquez S.L."/>
            <person name="Kruys A."/>
            <person name="Hutchinson M.I."/>
            <person name="Powell A.J."/>
            <person name="Barry K."/>
            <person name="Miller A.N."/>
            <person name="Grigoriev I.V."/>
            <person name="Debuchy R."/>
            <person name="Gladieux P."/>
            <person name="Hiltunen Thoren M."/>
            <person name="Johannesson H."/>
        </authorList>
    </citation>
    <scope>NUCLEOTIDE SEQUENCE</scope>
    <source>
        <strain evidence="1">PSN243</strain>
    </source>
</reference>
<comment type="caution">
    <text evidence="1">The sequence shown here is derived from an EMBL/GenBank/DDBJ whole genome shotgun (WGS) entry which is preliminary data.</text>
</comment>